<dbReference type="EMBL" id="KQ964811">
    <property type="protein sequence ID" value="KXN65822.1"/>
    <property type="molecule type" value="Genomic_DNA"/>
</dbReference>
<dbReference type="PANTHER" id="PTHR46093:SF18">
    <property type="entry name" value="FIBRONECTIN TYPE-III DOMAIN-CONTAINING PROTEIN"/>
    <property type="match status" value="1"/>
</dbReference>
<evidence type="ECO:0000313" key="5">
    <source>
        <dbReference type="Proteomes" id="UP000070444"/>
    </source>
</evidence>
<dbReference type="InterPro" id="IPR015915">
    <property type="entry name" value="Kelch-typ_b-propeller"/>
</dbReference>
<evidence type="ECO:0000256" key="3">
    <source>
        <dbReference type="SAM" id="Phobius"/>
    </source>
</evidence>
<keyword evidence="5" id="KW-1185">Reference proteome</keyword>
<evidence type="ECO:0000256" key="1">
    <source>
        <dbReference type="ARBA" id="ARBA00022441"/>
    </source>
</evidence>
<protein>
    <recommendedName>
        <fullName evidence="6">Galactose oxidase</fullName>
    </recommendedName>
</protein>
<dbReference type="OrthoDB" id="45365at2759"/>
<feature type="transmembrane region" description="Helical" evidence="3">
    <location>
        <begin position="859"/>
        <end position="882"/>
    </location>
</feature>
<keyword evidence="2" id="KW-0677">Repeat</keyword>
<keyword evidence="1" id="KW-0880">Kelch repeat</keyword>
<keyword evidence="3" id="KW-0812">Transmembrane</keyword>
<dbReference type="AlphaFoldDB" id="A0A137NSY2"/>
<evidence type="ECO:0000313" key="4">
    <source>
        <dbReference type="EMBL" id="KXN65822.1"/>
    </source>
</evidence>
<dbReference type="SUPFAM" id="SSF117281">
    <property type="entry name" value="Kelch motif"/>
    <property type="match status" value="2"/>
</dbReference>
<proteinExistence type="predicted"/>
<name>A0A137NSY2_CONC2</name>
<evidence type="ECO:0000256" key="2">
    <source>
        <dbReference type="ARBA" id="ARBA00022737"/>
    </source>
</evidence>
<reference evidence="4 5" key="1">
    <citation type="journal article" date="2015" name="Genome Biol. Evol.">
        <title>Phylogenomic analyses indicate that early fungi evolved digesting cell walls of algal ancestors of land plants.</title>
        <authorList>
            <person name="Chang Y."/>
            <person name="Wang S."/>
            <person name="Sekimoto S."/>
            <person name="Aerts A.L."/>
            <person name="Choi C."/>
            <person name="Clum A."/>
            <person name="LaButti K.M."/>
            <person name="Lindquist E.A."/>
            <person name="Yee Ngan C."/>
            <person name="Ohm R.A."/>
            <person name="Salamov A.A."/>
            <person name="Grigoriev I.V."/>
            <person name="Spatafora J.W."/>
            <person name="Berbee M.L."/>
        </authorList>
    </citation>
    <scope>NUCLEOTIDE SEQUENCE [LARGE SCALE GENOMIC DNA]</scope>
    <source>
        <strain evidence="4 5">NRRL 28638</strain>
    </source>
</reference>
<accession>A0A137NSY2</accession>
<sequence>MIIIILLNIFCVFADESIYNRIPYSVFKNDKFYIFFTTEIGQEYPTLSVYDLKDGPISHISKTIVNITNTPDGYMPQFLNFGQDFQNGLYSDIWLMEGYYVSYITDNKLNSSKWIAKLVNDNQLSFGSSYIKFPDYINFPKGGFTQSIVNVNNNPVMYIIGGYTYSSQLNSAIITSCVFKYDFNSNSWSDLSEASKSILPPIANHHTVQVNSTLFIINGSSPNTNNTHYPQTYSTKKPIKLNPINKIYKFDLSTGKWAAIPIKTNLDSSLYGDGNMSGASYDSYNGNIITYGNVGNNYSDLGDPHFGTLDLMNFEWRWDEIKSDSGLDNSLDLVSHQTLVIRDQLLLFKSLSNQRNNQDIYVINLKDFKLQSNLDYTGKSNASYGRPVYINVIIGLGVVLGLFATERKNKRKNNNRQIHAVWATSGNGTSSQALGGITTDESHELNIFSLNNIDTLMNPKYNSDALREDLEHITLIGNKLDSKALDSRIPSGVLKDNKFYVFSPAQLGAGSASMVIYPLKDGPVSEIQYTEVNITNAPSGYMPQLLNLNGDLENSVSNQVWMIESYLSSTVATTKFDNSKWMAQFVSDKQLNFGSGFIKPPNYTYFPKGGYTQNFVNINNTPTLYIIGGFTFLKEIDLRVLTSCVFKYDFISNSWSDLSEYSKSILPPIAIHKTVQTDNALFVFSGIIPNTSDTNYPQTSEKILGNKVSTINKTYKLDLLTGKWTAIPIKTNLDSATYGNGDMLGASYDYYNGNIISYGQIDSKNSIDLDPRFGTLDLTSYEWRWSQVKTESGLDNTLRLSFHQTLVIRDQLILFLGYTNQKNSYGPYVIDLKGFTIKSTLDYSEESYTSDNLPVYVKVIIGLGAALGCILLIALIIFYICYRKRKISAKSNKQEIKALWAAPVDGEQRYISEGGNVNLNQANDQMHNIFTLENNDNNDPEIRKSFMPDELNTLTLVRQELQLTNLSNSNTKSST</sequence>
<dbReference type="PANTHER" id="PTHR46093">
    <property type="entry name" value="ACYL-COA-BINDING DOMAIN-CONTAINING PROTEIN 5"/>
    <property type="match status" value="1"/>
</dbReference>
<dbReference type="Proteomes" id="UP000070444">
    <property type="component" value="Unassembled WGS sequence"/>
</dbReference>
<gene>
    <name evidence="4" type="ORF">CONCODRAFT_12486</name>
</gene>
<keyword evidence="3" id="KW-0472">Membrane</keyword>
<dbReference type="Gene3D" id="2.120.10.80">
    <property type="entry name" value="Kelch-type beta propeller"/>
    <property type="match status" value="2"/>
</dbReference>
<organism evidence="4 5">
    <name type="scientific">Conidiobolus coronatus (strain ATCC 28846 / CBS 209.66 / NRRL 28638)</name>
    <name type="common">Delacroixia coronata</name>
    <dbReference type="NCBI Taxonomy" id="796925"/>
    <lineage>
        <taxon>Eukaryota</taxon>
        <taxon>Fungi</taxon>
        <taxon>Fungi incertae sedis</taxon>
        <taxon>Zoopagomycota</taxon>
        <taxon>Entomophthoromycotina</taxon>
        <taxon>Entomophthoromycetes</taxon>
        <taxon>Entomophthorales</taxon>
        <taxon>Ancylistaceae</taxon>
        <taxon>Conidiobolus</taxon>
    </lineage>
</organism>
<evidence type="ECO:0008006" key="6">
    <source>
        <dbReference type="Google" id="ProtNLM"/>
    </source>
</evidence>
<keyword evidence="3" id="KW-1133">Transmembrane helix</keyword>